<dbReference type="Proteomes" id="UP001428774">
    <property type="component" value="Unassembled WGS sequence"/>
</dbReference>
<evidence type="ECO:0000313" key="3">
    <source>
        <dbReference type="Proteomes" id="UP001428774"/>
    </source>
</evidence>
<comment type="caution">
    <text evidence="2">The sequence shown here is derived from an EMBL/GenBank/DDBJ whole genome shotgun (WGS) entry which is preliminary data.</text>
</comment>
<dbReference type="PANTHER" id="PTHR43760">
    <property type="entry name" value="ENDORIBONUCLEASE-RELATED"/>
    <property type="match status" value="1"/>
</dbReference>
<keyword evidence="3" id="KW-1185">Reference proteome</keyword>
<gene>
    <name evidence="2" type="ORF">ABFB10_06080</name>
</gene>
<dbReference type="EMBL" id="JBDNCH010000002">
    <property type="protein sequence ID" value="MEN9060663.1"/>
    <property type="molecule type" value="Genomic_DNA"/>
</dbReference>
<dbReference type="SUPFAM" id="SSF55298">
    <property type="entry name" value="YjgF-like"/>
    <property type="match status" value="1"/>
</dbReference>
<name>A0AAW9SQ30_9RHOB</name>
<feature type="domain" description="Endoribonuclease L-PSP/chorismate mutase-like" evidence="1">
    <location>
        <begin position="2"/>
        <end position="79"/>
    </location>
</feature>
<dbReference type="CDD" id="cd02199">
    <property type="entry name" value="YjgF_YER057c_UK114_like_1"/>
    <property type="match status" value="1"/>
</dbReference>
<accession>A0AAW9SQ30</accession>
<dbReference type="Pfam" id="PF14588">
    <property type="entry name" value="YjgF_endoribonc"/>
    <property type="match status" value="1"/>
</dbReference>
<reference evidence="2 3" key="1">
    <citation type="submission" date="2024-05" db="EMBL/GenBank/DDBJ databases">
        <title>Genome sequence of Ponticoccus litoralis KCCM 90028.</title>
        <authorList>
            <person name="Kim J.M."/>
            <person name="Lee J.K."/>
            <person name="Choi B.J."/>
            <person name="Bayburt H."/>
            <person name="Baek J.H."/>
            <person name="Jeon C.O."/>
        </authorList>
    </citation>
    <scope>NUCLEOTIDE SEQUENCE [LARGE SCALE GENOMIC DNA]</scope>
    <source>
        <strain evidence="2 3">KCCM 90028</strain>
    </source>
</reference>
<dbReference type="PANTHER" id="PTHR43760:SF1">
    <property type="entry name" value="ENDORIBONUCLEASE L-PSP_CHORISMATE MUTASE-LIKE DOMAIN-CONTAINING PROTEIN"/>
    <property type="match status" value="1"/>
</dbReference>
<evidence type="ECO:0000313" key="2">
    <source>
        <dbReference type="EMBL" id="MEN9060663.1"/>
    </source>
</evidence>
<proteinExistence type="predicted"/>
<organism evidence="2 3">
    <name type="scientific">Ponticoccus litoralis</name>
    <dbReference type="NCBI Taxonomy" id="422297"/>
    <lineage>
        <taxon>Bacteria</taxon>
        <taxon>Pseudomonadati</taxon>
        <taxon>Pseudomonadota</taxon>
        <taxon>Alphaproteobacteria</taxon>
        <taxon>Rhodobacterales</taxon>
        <taxon>Roseobacteraceae</taxon>
        <taxon>Ponticoccus</taxon>
    </lineage>
</organism>
<evidence type="ECO:0000259" key="1">
    <source>
        <dbReference type="Pfam" id="PF14588"/>
    </source>
</evidence>
<dbReference type="InterPro" id="IPR013813">
    <property type="entry name" value="Endoribo_LPSP/chorism_mut-like"/>
</dbReference>
<sequence length="99" mass="10495">MTIEQGRDCARCALLNALAQVEAICGSLDLVEGFVRLGGYVAATPDFTQHGKVIDGASELLRDIFGDRAAHARVAMGMASLPRGVPVEIELTVILRDNG</sequence>
<dbReference type="AlphaFoldDB" id="A0AAW9SQ30"/>
<dbReference type="InterPro" id="IPR035959">
    <property type="entry name" value="RutC-like_sf"/>
</dbReference>
<protein>
    <submittedName>
        <fullName evidence="2">RidA family protein</fullName>
    </submittedName>
</protein>
<dbReference type="RefSeq" id="WP_347165819.1">
    <property type="nucleotide sequence ID" value="NZ_JBDNCH010000002.1"/>
</dbReference>
<dbReference type="Gene3D" id="3.30.1330.40">
    <property type="entry name" value="RutC-like"/>
    <property type="match status" value="1"/>
</dbReference>